<reference evidence="3 6" key="2">
    <citation type="journal article" date="2019" name="Science, e1252229">
        <title>Invertible promoters mediate bacterial phase variation, antibiotic resistance, and host adaptation in the gut.</title>
        <authorList>
            <person name="Jiang X."/>
            <person name="Hall A.B."/>
            <person name="Arthur T.D."/>
            <person name="Plichta D.R."/>
            <person name="Covington C.T."/>
            <person name="Poyet M."/>
            <person name="Crothers J."/>
            <person name="Moses P.L."/>
            <person name="Tolonen A.C."/>
            <person name="Vlamakis H."/>
            <person name="Alm E.J."/>
            <person name="Xavier R.J."/>
        </authorList>
    </citation>
    <scope>NUCLEOTIDE SEQUENCE [LARGE SCALE GENOMIC DNA]</scope>
    <source>
        <strain evidence="3">Bf_0095</strain>
        <strain evidence="6">bf_0095</strain>
    </source>
</reference>
<organism evidence="2 5">
    <name type="scientific">Bacteroides intestinalis</name>
    <dbReference type="NCBI Taxonomy" id="329854"/>
    <lineage>
        <taxon>Bacteria</taxon>
        <taxon>Pseudomonadati</taxon>
        <taxon>Bacteroidota</taxon>
        <taxon>Bacteroidia</taxon>
        <taxon>Bacteroidales</taxon>
        <taxon>Bacteroidaceae</taxon>
        <taxon>Bacteroides</taxon>
    </lineage>
</organism>
<name>A0A415NBQ2_9BACE</name>
<dbReference type="EMBL" id="RCXO01000020">
    <property type="protein sequence ID" value="RYT79137.1"/>
    <property type="molecule type" value="Genomic_DNA"/>
</dbReference>
<evidence type="ECO:0000313" key="3">
    <source>
        <dbReference type="EMBL" id="RYT79137.1"/>
    </source>
</evidence>
<evidence type="ECO:0000313" key="1">
    <source>
        <dbReference type="EMBL" id="RGT48333.1"/>
    </source>
</evidence>
<evidence type="ECO:0000313" key="2">
    <source>
        <dbReference type="EMBL" id="RHL94294.1"/>
    </source>
</evidence>
<dbReference type="GeneID" id="26160275"/>
<dbReference type="EMBL" id="QRPE01000005">
    <property type="protein sequence ID" value="RHL94294.1"/>
    <property type="molecule type" value="Genomic_DNA"/>
</dbReference>
<dbReference type="OrthoDB" id="769954at2"/>
<dbReference type="Proteomes" id="UP000285013">
    <property type="component" value="Unassembled WGS sequence"/>
</dbReference>
<evidence type="ECO:0000313" key="5">
    <source>
        <dbReference type="Proteomes" id="UP000285013"/>
    </source>
</evidence>
<proteinExistence type="predicted"/>
<sequence>MKKVILILTVLMCGFNIHAQSIYRMYSNGSGAGEYIDNLRNAPLAPDDVWGIRFSAGSITRGFINNSGQWGLLKPSSAYQISPAMFNNILKTISNLTIGVEGWVCAEGFSVRALDPSNSNTLDLLTTGSKSTITSNGDSEGLHVRSAIGHKIYLYDKVYFDDKYWTSLGPGRNNDPTINNANNNKMMRIGSNGGLGFWGTAGVEANDNPQLAVKANEVSTTVPMSLLFDNHVNLFLGYAVNHDDGWIGTYSNHGLHLGTNNGSALFISADRNLYVDLSHDDVSKIRAELKNKYRLFVKKGILSEDYAIAPNSSWSDFVFSKDYSLPTIYEVADFIQDNNHLSDVPSAEQVAEEGYSQHDMNKILLQKIEELTLYTIRQQKEIDSLKAQLQESKK</sequence>
<evidence type="ECO:0000313" key="4">
    <source>
        <dbReference type="Proteomes" id="UP000284772"/>
    </source>
</evidence>
<dbReference type="AlphaFoldDB" id="A0A415NBQ2"/>
<accession>A0A415NBQ2</accession>
<protein>
    <submittedName>
        <fullName evidence="2">Uncharacterized protein</fullName>
    </submittedName>
</protein>
<dbReference type="RefSeq" id="WP_007664101.1">
    <property type="nucleotide sequence ID" value="NZ_CABMMK010000001.1"/>
</dbReference>
<reference evidence="4 5" key="1">
    <citation type="submission" date="2018-08" db="EMBL/GenBank/DDBJ databases">
        <title>A genome reference for cultivated species of the human gut microbiota.</title>
        <authorList>
            <person name="Zou Y."/>
            <person name="Xue W."/>
            <person name="Luo G."/>
        </authorList>
    </citation>
    <scope>NUCLEOTIDE SEQUENCE [LARGE SCALE GENOMIC DNA]</scope>
    <source>
        <strain evidence="1 4">AF19-10AC</strain>
        <strain evidence="2 5">AF36-16BH</strain>
    </source>
</reference>
<keyword evidence="6" id="KW-1185">Reference proteome</keyword>
<evidence type="ECO:0000313" key="6">
    <source>
        <dbReference type="Proteomes" id="UP000291191"/>
    </source>
</evidence>
<gene>
    <name evidence="1" type="ORF">DWX27_18485</name>
    <name evidence="2" type="ORF">DWZ95_06535</name>
    <name evidence="3" type="ORF">EAJ06_15740</name>
</gene>
<comment type="caution">
    <text evidence="2">The sequence shown here is derived from an EMBL/GenBank/DDBJ whole genome shotgun (WGS) entry which is preliminary data.</text>
</comment>
<dbReference type="Proteomes" id="UP000291191">
    <property type="component" value="Unassembled WGS sequence"/>
</dbReference>
<dbReference type="EMBL" id="QRWT01000027">
    <property type="protein sequence ID" value="RGT48333.1"/>
    <property type="molecule type" value="Genomic_DNA"/>
</dbReference>
<dbReference type="Proteomes" id="UP000284772">
    <property type="component" value="Unassembled WGS sequence"/>
</dbReference>